<protein>
    <submittedName>
        <fullName evidence="1">Uncharacterized protein</fullName>
    </submittedName>
</protein>
<sequence length="123" mass="14316">TNNGLHHNHEWGVLTPHSEHLDNLIDEIYEAIEFRELTLTQLKKAVMFAEQYSSQKAWETKQPSADIDILPRVYSSESDSDKEPLYFLKPIGTRDDPVLLEERQDFSDLHQNLHFSKKKPKGV</sequence>
<feature type="non-terminal residue" evidence="1">
    <location>
        <position position="1"/>
    </location>
</feature>
<name>A0ABD4KSS5_VIBAN</name>
<evidence type="ECO:0000313" key="1">
    <source>
        <dbReference type="EMBL" id="MBF4274623.1"/>
    </source>
</evidence>
<feature type="non-terminal residue" evidence="1">
    <location>
        <position position="123"/>
    </location>
</feature>
<organism evidence="1 2">
    <name type="scientific">Vibrio anguillarum</name>
    <name type="common">Listonella anguillarum</name>
    <dbReference type="NCBI Taxonomy" id="55601"/>
    <lineage>
        <taxon>Bacteria</taxon>
        <taxon>Pseudomonadati</taxon>
        <taxon>Pseudomonadota</taxon>
        <taxon>Gammaproteobacteria</taxon>
        <taxon>Vibrionales</taxon>
        <taxon>Vibrionaceae</taxon>
        <taxon>Vibrio</taxon>
    </lineage>
</organism>
<comment type="caution">
    <text evidence="1">The sequence shown here is derived from an EMBL/GenBank/DDBJ whole genome shotgun (WGS) entry which is preliminary data.</text>
</comment>
<dbReference type="RefSeq" id="WP_214655210.1">
    <property type="nucleotide sequence ID" value="NZ_RDOM01000424.1"/>
</dbReference>
<gene>
    <name evidence="1" type="ORF">EAY07_21985</name>
</gene>
<evidence type="ECO:0000313" key="2">
    <source>
        <dbReference type="Proteomes" id="UP000722957"/>
    </source>
</evidence>
<dbReference type="Proteomes" id="UP000722957">
    <property type="component" value="Unassembled WGS sequence"/>
</dbReference>
<reference evidence="1 2" key="1">
    <citation type="journal article" date="2021" name="PeerJ">
        <title>Analysis of 44 Vibrio anguillarum genomes reveals high genetic diversity.</title>
        <authorList>
            <person name="Hansen M.J."/>
            <person name="Dalsgaard I."/>
        </authorList>
    </citation>
    <scope>NUCLEOTIDE SEQUENCE [LARGE SCALE GENOMIC DNA]</scope>
    <source>
        <strain evidence="1 2">17-16730-2A</strain>
    </source>
</reference>
<dbReference type="AlphaFoldDB" id="A0ABD4KSS5"/>
<proteinExistence type="predicted"/>
<accession>A0ABD4KSS5</accession>
<dbReference type="EMBL" id="RDOM01000424">
    <property type="protein sequence ID" value="MBF4274623.1"/>
    <property type="molecule type" value="Genomic_DNA"/>
</dbReference>